<evidence type="ECO:0000313" key="2">
    <source>
        <dbReference type="EMBL" id="SHJ09360.1"/>
    </source>
</evidence>
<reference evidence="3" key="1">
    <citation type="submission" date="2016-11" db="EMBL/GenBank/DDBJ databases">
        <authorList>
            <person name="Varghese N."/>
            <person name="Submissions S."/>
        </authorList>
    </citation>
    <scope>NUCLEOTIDE SEQUENCE [LARGE SCALE GENOMIC DNA]</scope>
    <source>
        <strain evidence="3">DSM 15449</strain>
    </source>
</reference>
<dbReference type="EMBL" id="FQXJ01000037">
    <property type="protein sequence ID" value="SHJ09360.1"/>
    <property type="molecule type" value="Genomic_DNA"/>
</dbReference>
<keyword evidence="3" id="KW-1185">Reference proteome</keyword>
<sequence>MKFSQRPVFRVVKIIIIATVVGVLGLTSLVSNQAKNDRDILSTATLSESVPSPSEEILKLKSLEKTFLDSDFYRKDGMLPLTVSKDLKCFVTYKINNQNMAAENELVLIGMPRQFIDLYLVDLSEKKAEYLGKTEFVISQAWSEDGNRLAIVSHKSVKILDLAKRSLAEVPLQYETDIYNTNWGIDNRTLYLHLDTTPNYYAYDTYSKQMVKVRGRFQEGDVVYRGDAGGAILTSKGERVGVAHGLYYGEAPEKQLFTGEVIIHDIDDERLLVSYDVDTPQGGARYTLAEYDLKTGASRVLYNEGNLHTVWKIYKASYIKTTGDIIFTTFKLSDTGVKYIMVRIEPNGKEIVTEVPSPLYTLTQGENLLHFAAFKDGESWIMDTGDFKFSDQGLQQTEQKSDIRDLMLRVLYLYGSESPKLDDIKQIFINTYDPIPQEALENILLEMEGPKYWQFIRQEIGKNVTMTLNLKDPNRASVILNGEYFRGPHELIKTLGQWYVTGFSTWPDSQARKNVYKACSQFIDNQIKTGQAEADFRQKGDQDDYAVRTAALLNKLRTQSSNIELGEIELWSMSEPHRAVKDAKEARVKMIVTLNDGSTEKLQGYFSRADSGDAWMFQGLGKLSPGLFPKTY</sequence>
<proteinExistence type="predicted"/>
<protein>
    <submittedName>
        <fullName evidence="2">Uncharacterized protein</fullName>
    </submittedName>
</protein>
<accession>A0A1M6GHH5</accession>
<dbReference type="Proteomes" id="UP000183954">
    <property type="component" value="Unassembled WGS sequence"/>
</dbReference>
<dbReference type="OrthoDB" id="1906906at2"/>
<feature type="transmembrane region" description="Helical" evidence="1">
    <location>
        <begin position="12"/>
        <end position="30"/>
    </location>
</feature>
<dbReference type="RefSeq" id="WP_073033322.1">
    <property type="nucleotide sequence ID" value="NZ_FQXJ01000037.1"/>
</dbReference>
<organism evidence="2 3">
    <name type="scientific">Desulfosporosinus lacus DSM 15449</name>
    <dbReference type="NCBI Taxonomy" id="1121420"/>
    <lineage>
        <taxon>Bacteria</taxon>
        <taxon>Bacillati</taxon>
        <taxon>Bacillota</taxon>
        <taxon>Clostridia</taxon>
        <taxon>Eubacteriales</taxon>
        <taxon>Desulfitobacteriaceae</taxon>
        <taxon>Desulfosporosinus</taxon>
    </lineage>
</organism>
<gene>
    <name evidence="2" type="ORF">SAMN02746098_05149</name>
</gene>
<dbReference type="SUPFAM" id="SSF82171">
    <property type="entry name" value="DPP6 N-terminal domain-like"/>
    <property type="match status" value="1"/>
</dbReference>
<keyword evidence="1" id="KW-0812">Transmembrane</keyword>
<dbReference type="STRING" id="1121420.SAMN02746098_05149"/>
<keyword evidence="1" id="KW-0472">Membrane</keyword>
<evidence type="ECO:0000256" key="1">
    <source>
        <dbReference type="SAM" id="Phobius"/>
    </source>
</evidence>
<evidence type="ECO:0000313" key="3">
    <source>
        <dbReference type="Proteomes" id="UP000183954"/>
    </source>
</evidence>
<name>A0A1M6GHH5_9FIRM</name>
<keyword evidence="1" id="KW-1133">Transmembrane helix</keyword>
<dbReference type="AlphaFoldDB" id="A0A1M6GHH5"/>